<evidence type="ECO:0000256" key="1">
    <source>
        <dbReference type="ARBA" id="ARBA00005801"/>
    </source>
</evidence>
<dbReference type="InterPro" id="IPR000045">
    <property type="entry name" value="Prepilin_IV_endopep_pep"/>
</dbReference>
<comment type="similarity">
    <text evidence="1 2">Belongs to the peptidase A24 family.</text>
</comment>
<dbReference type="EC" id="3.4.23.-" evidence="5"/>
<keyword evidence="5" id="KW-0378">Hydrolase</keyword>
<evidence type="ECO:0000313" key="8">
    <source>
        <dbReference type="Proteomes" id="UP001458070"/>
    </source>
</evidence>
<dbReference type="EMBL" id="JBCGEM010000038">
    <property type="protein sequence ID" value="MEM0627639.1"/>
    <property type="molecule type" value="Genomic_DNA"/>
</dbReference>
<proteinExistence type="inferred from homology"/>
<dbReference type="PANTHER" id="PTHR30487:SF0">
    <property type="entry name" value="PREPILIN LEADER PEPTIDASE_N-METHYLTRANSFERASE-RELATED"/>
    <property type="match status" value="1"/>
</dbReference>
<dbReference type="Pfam" id="PF01478">
    <property type="entry name" value="Peptidase_A24"/>
    <property type="match status" value="1"/>
</dbReference>
<feature type="transmembrane region" description="Helical" evidence="3">
    <location>
        <begin position="106"/>
        <end position="125"/>
    </location>
</feature>
<feature type="transmembrane region" description="Helical" evidence="3">
    <location>
        <begin position="6"/>
        <end position="24"/>
    </location>
</feature>
<keyword evidence="3" id="KW-1133">Transmembrane helix</keyword>
<dbReference type="GO" id="GO:0004190">
    <property type="term" value="F:aspartic-type endopeptidase activity"/>
    <property type="evidence" value="ECO:0007669"/>
    <property type="project" value="InterPro"/>
</dbReference>
<keyword evidence="3" id="KW-0812">Transmembrane</keyword>
<evidence type="ECO:0000256" key="2">
    <source>
        <dbReference type="RuleBase" id="RU003793"/>
    </source>
</evidence>
<gene>
    <name evidence="6" type="primary">hopD</name>
    <name evidence="5" type="ORF">AAFL32_27585</name>
    <name evidence="6" type="ORF">KOSB73_60043</name>
</gene>
<evidence type="ECO:0000313" key="7">
    <source>
        <dbReference type="Proteomes" id="UP000220639"/>
    </source>
</evidence>
<protein>
    <submittedName>
        <fullName evidence="5">A24 family peptidase</fullName>
        <ecNumber evidence="5">3.4.23.-</ecNumber>
    </submittedName>
    <submittedName>
        <fullName evidence="6">Leader peptidase HopD</fullName>
    </submittedName>
</protein>
<reference evidence="6" key="1">
    <citation type="submission" date="2017-08" db="EMBL/GenBank/DDBJ databases">
        <authorList>
            <person name="de Groot N.N."/>
        </authorList>
    </citation>
    <scope>NUCLEOTIDE SEQUENCE [LARGE SCALE GENOMIC DNA]</scope>
    <source>
        <strain evidence="6">06D021</strain>
    </source>
</reference>
<feature type="transmembrane region" description="Helical" evidence="3">
    <location>
        <begin position="83"/>
        <end position="100"/>
    </location>
</feature>
<dbReference type="EMBL" id="FZTC01000051">
    <property type="protein sequence ID" value="SNU38011.1"/>
    <property type="molecule type" value="Genomic_DNA"/>
</dbReference>
<reference evidence="5 8" key="3">
    <citation type="submission" date="2024-04" db="EMBL/GenBank/DDBJ databases">
        <title>Draft genome assemblies of urinary isolates.</title>
        <authorList>
            <person name="Appleberry H."/>
            <person name="Kula A."/>
            <person name="Wolfe A.J."/>
            <person name="Putonti C."/>
        </authorList>
    </citation>
    <scope>NUCLEOTIDE SEQUENCE [LARGE SCALE GENOMIC DNA]</scope>
    <source>
        <strain evidence="5 8">UMB12529</strain>
    </source>
</reference>
<keyword evidence="8" id="KW-1185">Reference proteome</keyword>
<evidence type="ECO:0000313" key="6">
    <source>
        <dbReference type="EMBL" id="SNU38011.1"/>
    </source>
</evidence>
<sequence>MTVATFAFFIIHGGLLLTLCWHDLRYGLLPDKFTCPLLWSGLLYYLCLSPANLVHAVWGAIGGYLAFGLIYWLYRGIRRREGIGYGDIKFLAALGAWHGWEVLPQLVLIAAILACAAVTALILCTRTRQTLHHPLPFGPFLAAAGVFCGWQTFISQPL</sequence>
<feature type="domain" description="Prepilin type IV endopeptidase peptidase" evidence="4">
    <location>
        <begin position="14"/>
        <end position="116"/>
    </location>
</feature>
<evidence type="ECO:0000313" key="5">
    <source>
        <dbReference type="EMBL" id="MEM0627639.1"/>
    </source>
</evidence>
<dbReference type="GO" id="GO:0005886">
    <property type="term" value="C:plasma membrane"/>
    <property type="evidence" value="ECO:0007669"/>
    <property type="project" value="TreeGrafter"/>
</dbReference>
<dbReference type="PRINTS" id="PR00864">
    <property type="entry name" value="PREPILNPTASE"/>
</dbReference>
<keyword evidence="3" id="KW-0472">Membrane</keyword>
<feature type="transmembrane region" description="Helical" evidence="3">
    <location>
        <begin position="57"/>
        <end position="74"/>
    </location>
</feature>
<evidence type="ECO:0000259" key="4">
    <source>
        <dbReference type="Pfam" id="PF01478"/>
    </source>
</evidence>
<dbReference type="Proteomes" id="UP001458070">
    <property type="component" value="Unassembled WGS sequence"/>
</dbReference>
<organism evidence="6 7">
    <name type="scientific">Klebsiella grimontii</name>
    <dbReference type="NCBI Taxonomy" id="2058152"/>
    <lineage>
        <taxon>Bacteria</taxon>
        <taxon>Pseudomonadati</taxon>
        <taxon>Pseudomonadota</taxon>
        <taxon>Gammaproteobacteria</taxon>
        <taxon>Enterobacterales</taxon>
        <taxon>Enterobacteriaceae</taxon>
        <taxon>Klebsiella/Raoultella group</taxon>
        <taxon>Klebsiella</taxon>
    </lineage>
</organism>
<dbReference type="RefSeq" id="WP_049087101.1">
    <property type="nucleotide sequence ID" value="NZ_CABGKG010000022.1"/>
</dbReference>
<dbReference type="Gene3D" id="1.20.120.1220">
    <property type="match status" value="1"/>
</dbReference>
<dbReference type="PANTHER" id="PTHR30487">
    <property type="entry name" value="TYPE 4 PREPILIN-LIKE PROTEINS LEADER PEPTIDE-PROCESSING ENZYME"/>
    <property type="match status" value="1"/>
</dbReference>
<dbReference type="Proteomes" id="UP000220639">
    <property type="component" value="Unassembled WGS sequence"/>
</dbReference>
<dbReference type="InterPro" id="IPR050882">
    <property type="entry name" value="Prepilin_peptidase/N-MTase"/>
</dbReference>
<dbReference type="GO" id="GO:0006465">
    <property type="term" value="P:signal peptide processing"/>
    <property type="evidence" value="ECO:0007669"/>
    <property type="project" value="TreeGrafter"/>
</dbReference>
<reference evidence="7" key="2">
    <citation type="submission" date="2017-08" db="EMBL/GenBank/DDBJ databases">
        <authorList>
            <person name="Brisse S."/>
        </authorList>
    </citation>
    <scope>NUCLEOTIDE SEQUENCE [LARGE SCALE GENOMIC DNA]</scope>
    <source>
        <strain evidence="7">06D021</strain>
    </source>
</reference>
<accession>A0A285BAF9</accession>
<feature type="transmembrane region" description="Helical" evidence="3">
    <location>
        <begin position="137"/>
        <end position="154"/>
    </location>
</feature>
<dbReference type="AlphaFoldDB" id="A0A285BAF9"/>
<dbReference type="InterPro" id="IPR014032">
    <property type="entry name" value="Peptidase_A24A_bac"/>
</dbReference>
<name>A0A285BAF9_9ENTR</name>
<evidence type="ECO:0000256" key="3">
    <source>
        <dbReference type="SAM" id="Phobius"/>
    </source>
</evidence>